<dbReference type="EMBL" id="JACGWJ010000012">
    <property type="protein sequence ID" value="KAL0385399.1"/>
    <property type="molecule type" value="Genomic_DNA"/>
</dbReference>
<sequence>MLPAHVTDLDKKAYGPQVVSLGPYHHNKPHLKPMEHHKQQAFLHFIKRSEVPLERYAKALEEVVQDLIEQYDELEPMWLEDSSSFMALMIVDGCFILEILRMRHPSFQDYAPNDPYSVPLLLLTKLLHVEKVAREPNEYLNKLVFKFFHSGPYAREVGGCLHLLDIYQESLLDEPPKRRLRRLRGQRHWDDKADITGIPSATELLDIGIRFKRSKMRSLKDISIHQNTLRLPEIIVDYETKSRLLNLIAFERFHVGAGNEVRSYIFFLTSLIKGSQDVSLLRSCGIIRNVLGNDEDVAELFNLLRRDVIVDPERRLVKVYRVVRQRLRNRFRMRLYEWRADLIPHLFQKSLGYYFSHCCNPPFHPYTNSDHIFCFELQT</sequence>
<dbReference type="InterPro" id="IPR004158">
    <property type="entry name" value="DUF247_pln"/>
</dbReference>
<comment type="caution">
    <text evidence="1">The sequence shown here is derived from an EMBL/GenBank/DDBJ whole genome shotgun (WGS) entry which is preliminary data.</text>
</comment>
<reference evidence="1" key="2">
    <citation type="journal article" date="2024" name="Plant">
        <title>Genomic evolution and insights into agronomic trait innovations of Sesamum species.</title>
        <authorList>
            <person name="Miao H."/>
            <person name="Wang L."/>
            <person name="Qu L."/>
            <person name="Liu H."/>
            <person name="Sun Y."/>
            <person name="Le M."/>
            <person name="Wang Q."/>
            <person name="Wei S."/>
            <person name="Zheng Y."/>
            <person name="Lin W."/>
            <person name="Duan Y."/>
            <person name="Cao H."/>
            <person name="Xiong S."/>
            <person name="Wang X."/>
            <person name="Wei L."/>
            <person name="Li C."/>
            <person name="Ma Q."/>
            <person name="Ju M."/>
            <person name="Zhao R."/>
            <person name="Li G."/>
            <person name="Mu C."/>
            <person name="Tian Q."/>
            <person name="Mei H."/>
            <person name="Zhang T."/>
            <person name="Gao T."/>
            <person name="Zhang H."/>
        </authorList>
    </citation>
    <scope>NUCLEOTIDE SEQUENCE</scope>
    <source>
        <strain evidence="1">G02</strain>
    </source>
</reference>
<protein>
    <submittedName>
        <fullName evidence="1">Uncharacterized protein</fullName>
    </submittedName>
</protein>
<gene>
    <name evidence="1" type="ORF">Sradi_2934200</name>
</gene>
<dbReference type="PANTHER" id="PTHR31170:SF18">
    <property type="entry name" value="(WILD MALAYSIAN BANANA) HYPOTHETICAL PROTEIN"/>
    <property type="match status" value="1"/>
</dbReference>
<proteinExistence type="predicted"/>
<reference evidence="1" key="1">
    <citation type="submission" date="2020-06" db="EMBL/GenBank/DDBJ databases">
        <authorList>
            <person name="Li T."/>
            <person name="Hu X."/>
            <person name="Zhang T."/>
            <person name="Song X."/>
            <person name="Zhang H."/>
            <person name="Dai N."/>
            <person name="Sheng W."/>
            <person name="Hou X."/>
            <person name="Wei L."/>
        </authorList>
    </citation>
    <scope>NUCLEOTIDE SEQUENCE</scope>
    <source>
        <strain evidence="1">G02</strain>
        <tissue evidence="1">Leaf</tissue>
    </source>
</reference>
<dbReference type="Pfam" id="PF03140">
    <property type="entry name" value="DUF247"/>
    <property type="match status" value="1"/>
</dbReference>
<dbReference type="PANTHER" id="PTHR31170">
    <property type="entry name" value="BNAC04G53230D PROTEIN"/>
    <property type="match status" value="1"/>
</dbReference>
<organism evidence="1">
    <name type="scientific">Sesamum radiatum</name>
    <name type="common">Black benniseed</name>
    <dbReference type="NCBI Taxonomy" id="300843"/>
    <lineage>
        <taxon>Eukaryota</taxon>
        <taxon>Viridiplantae</taxon>
        <taxon>Streptophyta</taxon>
        <taxon>Embryophyta</taxon>
        <taxon>Tracheophyta</taxon>
        <taxon>Spermatophyta</taxon>
        <taxon>Magnoliopsida</taxon>
        <taxon>eudicotyledons</taxon>
        <taxon>Gunneridae</taxon>
        <taxon>Pentapetalae</taxon>
        <taxon>asterids</taxon>
        <taxon>lamiids</taxon>
        <taxon>Lamiales</taxon>
        <taxon>Pedaliaceae</taxon>
        <taxon>Sesamum</taxon>
    </lineage>
</organism>
<name>A0AAW2RZY5_SESRA</name>
<dbReference type="AlphaFoldDB" id="A0AAW2RZY5"/>
<evidence type="ECO:0000313" key="1">
    <source>
        <dbReference type="EMBL" id="KAL0385399.1"/>
    </source>
</evidence>
<accession>A0AAW2RZY5</accession>